<accession>A0A538TXX4</accession>
<dbReference type="Proteomes" id="UP000316609">
    <property type="component" value="Unassembled WGS sequence"/>
</dbReference>
<evidence type="ECO:0000259" key="1">
    <source>
        <dbReference type="PROSITE" id="PS50075"/>
    </source>
</evidence>
<dbReference type="EMBL" id="VBOY01000011">
    <property type="protein sequence ID" value="TMQ68369.1"/>
    <property type="molecule type" value="Genomic_DNA"/>
</dbReference>
<organism evidence="2 3">
    <name type="scientific">Eiseniibacteriota bacterium</name>
    <dbReference type="NCBI Taxonomy" id="2212470"/>
    <lineage>
        <taxon>Bacteria</taxon>
        <taxon>Candidatus Eiseniibacteriota</taxon>
    </lineage>
</organism>
<gene>
    <name evidence="2" type="ORF">E6K78_01545</name>
</gene>
<proteinExistence type="predicted"/>
<reference evidence="2 3" key="1">
    <citation type="journal article" date="2019" name="Nat. Microbiol.">
        <title>Mediterranean grassland soil C-N compound turnover is dependent on rainfall and depth, and is mediated by genomically divergent microorganisms.</title>
        <authorList>
            <person name="Diamond S."/>
            <person name="Andeer P.F."/>
            <person name="Li Z."/>
            <person name="Crits-Christoph A."/>
            <person name="Burstein D."/>
            <person name="Anantharaman K."/>
            <person name="Lane K.R."/>
            <person name="Thomas B.C."/>
            <person name="Pan C."/>
            <person name="Northen T.R."/>
            <person name="Banfield J.F."/>
        </authorList>
    </citation>
    <scope>NUCLEOTIDE SEQUENCE [LARGE SCALE GENOMIC DNA]</scope>
    <source>
        <strain evidence="2">WS_8</strain>
    </source>
</reference>
<name>A0A538TXX4_UNCEI</name>
<dbReference type="SUPFAM" id="SSF47336">
    <property type="entry name" value="ACP-like"/>
    <property type="match status" value="1"/>
</dbReference>
<feature type="domain" description="Carrier" evidence="1">
    <location>
        <begin position="3"/>
        <end position="77"/>
    </location>
</feature>
<dbReference type="InterPro" id="IPR036736">
    <property type="entry name" value="ACP-like_sf"/>
</dbReference>
<protein>
    <submittedName>
        <fullName evidence="2">Acyl carrier protein</fullName>
    </submittedName>
</protein>
<evidence type="ECO:0000313" key="2">
    <source>
        <dbReference type="EMBL" id="TMQ68369.1"/>
    </source>
</evidence>
<dbReference type="Pfam" id="PF00550">
    <property type="entry name" value="PP-binding"/>
    <property type="match status" value="1"/>
</dbReference>
<dbReference type="Gene3D" id="1.10.1200.10">
    <property type="entry name" value="ACP-like"/>
    <property type="match status" value="1"/>
</dbReference>
<dbReference type="PROSITE" id="PS50075">
    <property type="entry name" value="CARRIER"/>
    <property type="match status" value="1"/>
</dbReference>
<sequence length="94" mass="10189">MDDTLTEQVCLALSKVKRIPREDIAPENTLESLHLDSLDTITLMFELEESLGVTIPDDQVRGIATVHDIIEGMRRLKDGASTGASPNAPATAET</sequence>
<comment type="caution">
    <text evidence="2">The sequence shown here is derived from an EMBL/GenBank/DDBJ whole genome shotgun (WGS) entry which is preliminary data.</text>
</comment>
<evidence type="ECO:0000313" key="3">
    <source>
        <dbReference type="Proteomes" id="UP000316609"/>
    </source>
</evidence>
<dbReference type="InterPro" id="IPR009081">
    <property type="entry name" value="PP-bd_ACP"/>
</dbReference>
<dbReference type="AlphaFoldDB" id="A0A538TXX4"/>